<reference evidence="3" key="1">
    <citation type="submission" date="2021-07" db="EMBL/GenBank/DDBJ databases">
        <authorList>
            <person name="Catto M.A."/>
            <person name="Jacobson A."/>
            <person name="Kennedy G."/>
            <person name="Labadie P."/>
            <person name="Hunt B.G."/>
            <person name="Srinivasan R."/>
        </authorList>
    </citation>
    <scope>NUCLEOTIDE SEQUENCE</scope>
    <source>
        <strain evidence="3">PL_HMW_Pooled</strain>
        <tissue evidence="3">Head</tissue>
    </source>
</reference>
<reference evidence="3" key="2">
    <citation type="journal article" date="2023" name="BMC Genomics">
        <title>Pest status, molecular evolution, and epigenetic factors derived from the genome assembly of Frankliniella fusca, a thysanopteran phytovirus vector.</title>
        <authorList>
            <person name="Catto M.A."/>
            <person name="Labadie P.E."/>
            <person name="Jacobson A.L."/>
            <person name="Kennedy G.G."/>
            <person name="Srinivasan R."/>
            <person name="Hunt B.G."/>
        </authorList>
    </citation>
    <scope>NUCLEOTIDE SEQUENCE</scope>
    <source>
        <strain evidence="3">PL_HMW_Pooled</strain>
    </source>
</reference>
<feature type="coiled-coil region" evidence="1">
    <location>
        <begin position="73"/>
        <end position="100"/>
    </location>
</feature>
<evidence type="ECO:0000256" key="1">
    <source>
        <dbReference type="SAM" id="Coils"/>
    </source>
</evidence>
<sequence>MRPCVGYTDEDMRAREWSSGCLGHVPFQSNNKTVRCLKCSVARKIMKRNEQKKTFQDRMKEMRSKVKLHAQAATRLTKRVDALKSQVNNLMQDIHKTKAAKLESIISTLPEEQQVLARSCFDAAKHHNKKNRRYTTEWIYECVLMRIKAPALYESLRTRNKLALPSQRTLLRYMRALRPAFGFQENVFTLMQTKSEHYQLGERHGALLLDEMSLEARTYFDKNTCMAHGLVDLGGFEDEGDRDRRGDHALVVMFQPFKGKWVQALGAFLSCGPVKSEKLHKTEKSGFFVDCIVTDAATWNRSMWDLFGINSQSPACEHPLDESRELRFASDFPHLVKSLWTRVLEKKTLKVAK</sequence>
<evidence type="ECO:0000313" key="4">
    <source>
        <dbReference type="Proteomes" id="UP001219518"/>
    </source>
</evidence>
<dbReference type="InterPro" id="IPR048365">
    <property type="entry name" value="TNP-like_RNaseH_N"/>
</dbReference>
<gene>
    <name evidence="3" type="ORF">KUF71_003578</name>
</gene>
<dbReference type="EMBL" id="JAHWGI010001401">
    <property type="protein sequence ID" value="KAK3929571.1"/>
    <property type="molecule type" value="Genomic_DNA"/>
</dbReference>
<dbReference type="Pfam" id="PF21787">
    <property type="entry name" value="TNP-like_RNaseH_N"/>
    <property type="match status" value="1"/>
</dbReference>
<proteinExistence type="predicted"/>
<evidence type="ECO:0000259" key="2">
    <source>
        <dbReference type="Pfam" id="PF21787"/>
    </source>
</evidence>
<keyword evidence="1" id="KW-0175">Coiled coil</keyword>
<comment type="caution">
    <text evidence="3">The sequence shown here is derived from an EMBL/GenBank/DDBJ whole genome shotgun (WGS) entry which is preliminary data.</text>
</comment>
<feature type="non-terminal residue" evidence="3">
    <location>
        <position position="353"/>
    </location>
</feature>
<dbReference type="AlphaFoldDB" id="A0AAE1LR71"/>
<accession>A0AAE1LR71</accession>
<keyword evidence="4" id="KW-1185">Reference proteome</keyword>
<protein>
    <submittedName>
        <fullName evidence="3">DNA transposase</fullName>
    </submittedName>
</protein>
<organism evidence="3 4">
    <name type="scientific">Frankliniella fusca</name>
    <dbReference type="NCBI Taxonomy" id="407009"/>
    <lineage>
        <taxon>Eukaryota</taxon>
        <taxon>Metazoa</taxon>
        <taxon>Ecdysozoa</taxon>
        <taxon>Arthropoda</taxon>
        <taxon>Hexapoda</taxon>
        <taxon>Insecta</taxon>
        <taxon>Pterygota</taxon>
        <taxon>Neoptera</taxon>
        <taxon>Paraneoptera</taxon>
        <taxon>Thysanoptera</taxon>
        <taxon>Terebrantia</taxon>
        <taxon>Thripoidea</taxon>
        <taxon>Thripidae</taxon>
        <taxon>Frankliniella</taxon>
    </lineage>
</organism>
<name>A0AAE1LR71_9NEOP</name>
<dbReference type="Proteomes" id="UP001219518">
    <property type="component" value="Unassembled WGS sequence"/>
</dbReference>
<evidence type="ECO:0000313" key="3">
    <source>
        <dbReference type="EMBL" id="KAK3929571.1"/>
    </source>
</evidence>
<feature type="domain" description="Transposable element P transposase-like RNase H" evidence="2">
    <location>
        <begin position="181"/>
        <end position="308"/>
    </location>
</feature>